<dbReference type="InterPro" id="IPR036890">
    <property type="entry name" value="HATPase_C_sf"/>
</dbReference>
<dbReference type="InterPro" id="IPR003661">
    <property type="entry name" value="HisK_dim/P_dom"/>
</dbReference>
<evidence type="ECO:0000256" key="6">
    <source>
        <dbReference type="ARBA" id="ARBA00022777"/>
    </source>
</evidence>
<protein>
    <recommendedName>
        <fullName evidence="2">histidine kinase</fullName>
        <ecNumber evidence="2">2.7.13.3</ecNumber>
    </recommendedName>
</protein>
<dbReference type="GO" id="GO:0000155">
    <property type="term" value="F:phosphorelay sensor kinase activity"/>
    <property type="evidence" value="ECO:0007669"/>
    <property type="project" value="InterPro"/>
</dbReference>
<dbReference type="SMART" id="SM00387">
    <property type="entry name" value="HATPase_c"/>
    <property type="match status" value="1"/>
</dbReference>
<dbReference type="CDD" id="cd00075">
    <property type="entry name" value="HATPase"/>
    <property type="match status" value="1"/>
</dbReference>
<dbReference type="CDD" id="cd00082">
    <property type="entry name" value="HisKA"/>
    <property type="match status" value="1"/>
</dbReference>
<dbReference type="AlphaFoldDB" id="A0A6M9Q2I8"/>
<evidence type="ECO:0000256" key="9">
    <source>
        <dbReference type="SAM" id="Coils"/>
    </source>
</evidence>
<keyword evidence="8" id="KW-0902">Two-component regulatory system</keyword>
<sequence>MTKPETTIPASTQSASPSLDAKGLEEAFAIFYAESQKLEAQQIALQGKIDQLSDELQKSNQRLGILMNAIPAGVILLENNIVLLHNPAVLHFLPTLSSGQFFEIPGDWQPSIAPGEYLIGNTDTSGSKPQKTVQVIRIDEGIRSFIQIQDITANISLHQETQRENRLTAMGKMAAGIAHQFRTPLATALLYSSHLCDDSLTPDISQEFAERLRKQLLDLEKLSQDMLRFISNRPTKTILVSAHQIIDEAQASIQALFESNDVALVVQSNIPASCMLLVEPKSIPNALVAILENALSVSKPKDKVTLRAQVDAKKLMITIEDQGPGIASTIIDSLFEPFSTTSANGTGLGLSIAKNTIEAHRGTISVENSPHGAIFKITLPITSE</sequence>
<dbReference type="Proteomes" id="UP000503312">
    <property type="component" value="Chromosome"/>
</dbReference>
<dbReference type="Pfam" id="PF02518">
    <property type="entry name" value="HATPase_c"/>
    <property type="match status" value="1"/>
</dbReference>
<dbReference type="PANTHER" id="PTHR42878">
    <property type="entry name" value="TWO-COMPONENT HISTIDINE KINASE"/>
    <property type="match status" value="1"/>
</dbReference>
<keyword evidence="5" id="KW-0547">Nucleotide-binding</keyword>
<keyword evidence="3" id="KW-0597">Phosphoprotein</keyword>
<dbReference type="SMART" id="SM00388">
    <property type="entry name" value="HisKA"/>
    <property type="match status" value="1"/>
</dbReference>
<dbReference type="InterPro" id="IPR036097">
    <property type="entry name" value="HisK_dim/P_sf"/>
</dbReference>
<evidence type="ECO:0000256" key="1">
    <source>
        <dbReference type="ARBA" id="ARBA00000085"/>
    </source>
</evidence>
<keyword evidence="12" id="KW-1185">Reference proteome</keyword>
<dbReference type="Gene3D" id="1.10.287.130">
    <property type="match status" value="1"/>
</dbReference>
<keyword evidence="6" id="KW-0418">Kinase</keyword>
<dbReference type="GO" id="GO:0030295">
    <property type="term" value="F:protein kinase activator activity"/>
    <property type="evidence" value="ECO:0007669"/>
    <property type="project" value="TreeGrafter"/>
</dbReference>
<dbReference type="EMBL" id="CP028942">
    <property type="protein sequence ID" value="QKM64296.1"/>
    <property type="molecule type" value="Genomic_DNA"/>
</dbReference>
<dbReference type="SUPFAM" id="SSF55874">
    <property type="entry name" value="ATPase domain of HSP90 chaperone/DNA topoisomerase II/histidine kinase"/>
    <property type="match status" value="1"/>
</dbReference>
<keyword evidence="4" id="KW-0808">Transferase</keyword>
<proteinExistence type="predicted"/>
<accession>A0A6M9Q2I8</accession>
<dbReference type="InterPro" id="IPR005467">
    <property type="entry name" value="His_kinase_dom"/>
</dbReference>
<gene>
    <name evidence="11" type="ORF">DCO17_03025</name>
</gene>
<evidence type="ECO:0000256" key="3">
    <source>
        <dbReference type="ARBA" id="ARBA00022553"/>
    </source>
</evidence>
<dbReference type="InterPro" id="IPR004358">
    <property type="entry name" value="Sig_transdc_His_kin-like_C"/>
</dbReference>
<dbReference type="GO" id="GO:0000156">
    <property type="term" value="F:phosphorelay response regulator activity"/>
    <property type="evidence" value="ECO:0007669"/>
    <property type="project" value="TreeGrafter"/>
</dbReference>
<dbReference type="Pfam" id="PF00512">
    <property type="entry name" value="HisKA"/>
    <property type="match status" value="1"/>
</dbReference>
<dbReference type="PRINTS" id="PR00344">
    <property type="entry name" value="BCTRLSENSOR"/>
</dbReference>
<keyword evidence="7" id="KW-0067">ATP-binding</keyword>
<feature type="domain" description="Histidine kinase" evidence="10">
    <location>
        <begin position="176"/>
        <end position="383"/>
    </location>
</feature>
<dbReference type="SUPFAM" id="SSF47384">
    <property type="entry name" value="Homodimeric domain of signal transducing histidine kinase"/>
    <property type="match status" value="1"/>
</dbReference>
<evidence type="ECO:0000256" key="2">
    <source>
        <dbReference type="ARBA" id="ARBA00012438"/>
    </source>
</evidence>
<evidence type="ECO:0000256" key="4">
    <source>
        <dbReference type="ARBA" id="ARBA00022679"/>
    </source>
</evidence>
<evidence type="ECO:0000313" key="11">
    <source>
        <dbReference type="EMBL" id="QKM64296.1"/>
    </source>
</evidence>
<dbReference type="RefSeq" id="WP_173955338.1">
    <property type="nucleotide sequence ID" value="NZ_CP028942.1"/>
</dbReference>
<evidence type="ECO:0000256" key="8">
    <source>
        <dbReference type="ARBA" id="ARBA00023012"/>
    </source>
</evidence>
<dbReference type="InterPro" id="IPR050351">
    <property type="entry name" value="BphY/WalK/GraS-like"/>
</dbReference>
<dbReference type="PROSITE" id="PS50109">
    <property type="entry name" value="HIS_KIN"/>
    <property type="match status" value="1"/>
</dbReference>
<evidence type="ECO:0000259" key="10">
    <source>
        <dbReference type="PROSITE" id="PS50109"/>
    </source>
</evidence>
<evidence type="ECO:0000256" key="7">
    <source>
        <dbReference type="ARBA" id="ARBA00022840"/>
    </source>
</evidence>
<keyword evidence="9" id="KW-0175">Coiled coil</keyword>
<evidence type="ECO:0000256" key="5">
    <source>
        <dbReference type="ARBA" id="ARBA00022741"/>
    </source>
</evidence>
<feature type="coiled-coil region" evidence="9">
    <location>
        <begin position="35"/>
        <end position="69"/>
    </location>
</feature>
<organism evidence="11 12">
    <name type="scientific">Polynucleobacter tropicus</name>
    <dbReference type="NCBI Taxonomy" id="1743174"/>
    <lineage>
        <taxon>Bacteria</taxon>
        <taxon>Pseudomonadati</taxon>
        <taxon>Pseudomonadota</taxon>
        <taxon>Betaproteobacteria</taxon>
        <taxon>Burkholderiales</taxon>
        <taxon>Burkholderiaceae</taxon>
        <taxon>Polynucleobacter</taxon>
    </lineage>
</organism>
<dbReference type="KEGG" id="ptrp:DCO17_03025"/>
<dbReference type="GO" id="GO:0007234">
    <property type="term" value="P:osmosensory signaling via phosphorelay pathway"/>
    <property type="evidence" value="ECO:0007669"/>
    <property type="project" value="TreeGrafter"/>
</dbReference>
<dbReference type="GO" id="GO:0005524">
    <property type="term" value="F:ATP binding"/>
    <property type="evidence" value="ECO:0007669"/>
    <property type="project" value="UniProtKB-KW"/>
</dbReference>
<dbReference type="Gene3D" id="3.30.565.10">
    <property type="entry name" value="Histidine kinase-like ATPase, C-terminal domain"/>
    <property type="match status" value="1"/>
</dbReference>
<dbReference type="EC" id="2.7.13.3" evidence="2"/>
<dbReference type="InterPro" id="IPR003594">
    <property type="entry name" value="HATPase_dom"/>
</dbReference>
<comment type="catalytic activity">
    <reaction evidence="1">
        <text>ATP + protein L-histidine = ADP + protein N-phospho-L-histidine.</text>
        <dbReference type="EC" id="2.7.13.3"/>
    </reaction>
</comment>
<evidence type="ECO:0000313" key="12">
    <source>
        <dbReference type="Proteomes" id="UP000503312"/>
    </source>
</evidence>
<name>A0A6M9Q2I8_9BURK</name>
<dbReference type="PANTHER" id="PTHR42878:SF7">
    <property type="entry name" value="SENSOR HISTIDINE KINASE GLRK"/>
    <property type="match status" value="1"/>
</dbReference>
<reference evidence="11 12" key="1">
    <citation type="submission" date="2018-04" db="EMBL/GenBank/DDBJ databases">
        <title>Polynucleobacter sp. UH21B genome.</title>
        <authorList>
            <person name="Hahn M.W."/>
        </authorList>
    </citation>
    <scope>NUCLEOTIDE SEQUENCE [LARGE SCALE GENOMIC DNA]</scope>
    <source>
        <strain evidence="11 12">MWH-UH21B</strain>
    </source>
</reference>